<accession>A0ABP0D7V0</accession>
<keyword evidence="2" id="KW-1133">Transmembrane helix</keyword>
<feature type="region of interest" description="Disordered" evidence="1">
    <location>
        <begin position="1"/>
        <end position="24"/>
    </location>
</feature>
<evidence type="ECO:0000313" key="4">
    <source>
        <dbReference type="Proteomes" id="UP001642501"/>
    </source>
</evidence>
<dbReference type="Proteomes" id="UP001642501">
    <property type="component" value="Unassembled WGS sequence"/>
</dbReference>
<protein>
    <submittedName>
        <fullName evidence="3">Uncharacterized protein</fullName>
    </submittedName>
</protein>
<proteinExistence type="predicted"/>
<comment type="caution">
    <text evidence="3">The sequence shown here is derived from an EMBL/GenBank/DDBJ whole genome shotgun (WGS) entry which is preliminary data.</text>
</comment>
<organism evidence="3 4">
    <name type="scientific">Sporothrix epigloea</name>
    <dbReference type="NCBI Taxonomy" id="1892477"/>
    <lineage>
        <taxon>Eukaryota</taxon>
        <taxon>Fungi</taxon>
        <taxon>Dikarya</taxon>
        <taxon>Ascomycota</taxon>
        <taxon>Pezizomycotina</taxon>
        <taxon>Sordariomycetes</taxon>
        <taxon>Sordariomycetidae</taxon>
        <taxon>Ophiostomatales</taxon>
        <taxon>Ophiostomataceae</taxon>
        <taxon>Sporothrix</taxon>
    </lineage>
</organism>
<sequence>MVANESPATSAQVPPPNRNNHGLPLNAEMASELSKGSVLGLLIGLLVSTFSKTLVLLVGVAIAGQGLAARAGIDLVKYLHLKERLEKSRVLSFLASNTVFKLAFGTTFALSAFMSF</sequence>
<keyword evidence="2" id="KW-0812">Transmembrane</keyword>
<evidence type="ECO:0000256" key="2">
    <source>
        <dbReference type="SAM" id="Phobius"/>
    </source>
</evidence>
<gene>
    <name evidence="3" type="ORF">SEPCBS57363_000947</name>
</gene>
<dbReference type="EMBL" id="CAWUOM010000009">
    <property type="protein sequence ID" value="CAK7264187.1"/>
    <property type="molecule type" value="Genomic_DNA"/>
</dbReference>
<keyword evidence="2" id="KW-0472">Membrane</keyword>
<feature type="transmembrane region" description="Helical" evidence="2">
    <location>
        <begin position="38"/>
        <end position="69"/>
    </location>
</feature>
<evidence type="ECO:0000256" key="1">
    <source>
        <dbReference type="SAM" id="MobiDB-lite"/>
    </source>
</evidence>
<name>A0ABP0D7V0_9PEZI</name>
<feature type="transmembrane region" description="Helical" evidence="2">
    <location>
        <begin position="90"/>
        <end position="114"/>
    </location>
</feature>
<keyword evidence="4" id="KW-1185">Reference proteome</keyword>
<evidence type="ECO:0000313" key="3">
    <source>
        <dbReference type="EMBL" id="CAK7264187.1"/>
    </source>
</evidence>
<feature type="compositionally biased region" description="Polar residues" evidence="1">
    <location>
        <begin position="1"/>
        <end position="12"/>
    </location>
</feature>
<reference evidence="3 4" key="1">
    <citation type="submission" date="2024-01" db="EMBL/GenBank/DDBJ databases">
        <authorList>
            <person name="Allen C."/>
            <person name="Tagirdzhanova G."/>
        </authorList>
    </citation>
    <scope>NUCLEOTIDE SEQUENCE [LARGE SCALE GENOMIC DNA]</scope>
    <source>
        <strain evidence="3 4">CBS 573.63</strain>
    </source>
</reference>